<protein>
    <submittedName>
        <fullName evidence="1">Uncharacterized protein</fullName>
    </submittedName>
</protein>
<sequence>MSMPNVSPVCSIDCHAAKDMTMSREYRPGEIVTYP</sequence>
<reference evidence="1 2" key="1">
    <citation type="submission" date="2020-08" db="EMBL/GenBank/DDBJ databases">
        <title>Genomic Encyclopedia of Type Strains, Phase IV (KMG-V): Genome sequencing to study the core and pangenomes of soil and plant-associated prokaryotes.</title>
        <authorList>
            <person name="Whitman W."/>
        </authorList>
    </citation>
    <scope>NUCLEOTIDE SEQUENCE [LARGE SCALE GENOMIC DNA]</scope>
    <source>
        <strain evidence="1 2">SEMIA 402</strain>
    </source>
</reference>
<dbReference type="Proteomes" id="UP000533641">
    <property type="component" value="Unassembled WGS sequence"/>
</dbReference>
<proteinExistence type="predicted"/>
<comment type="caution">
    <text evidence="1">The sequence shown here is derived from an EMBL/GenBank/DDBJ whole genome shotgun (WGS) entry which is preliminary data.</text>
</comment>
<evidence type="ECO:0000313" key="1">
    <source>
        <dbReference type="EMBL" id="MBB4277885.1"/>
    </source>
</evidence>
<accession>A0A7W6RSL3</accession>
<name>A0A7W6RSL3_9HYPH</name>
<dbReference type="AlphaFoldDB" id="A0A7W6RSL3"/>
<gene>
    <name evidence="1" type="ORF">GGE12_005694</name>
</gene>
<dbReference type="EMBL" id="JACIGM010000015">
    <property type="protein sequence ID" value="MBB4277885.1"/>
    <property type="molecule type" value="Genomic_DNA"/>
</dbReference>
<evidence type="ECO:0000313" key="2">
    <source>
        <dbReference type="Proteomes" id="UP000533641"/>
    </source>
</evidence>
<organism evidence="1 2">
    <name type="scientific">Rhizobium mongolense</name>
    <dbReference type="NCBI Taxonomy" id="57676"/>
    <lineage>
        <taxon>Bacteria</taxon>
        <taxon>Pseudomonadati</taxon>
        <taxon>Pseudomonadota</taxon>
        <taxon>Alphaproteobacteria</taxon>
        <taxon>Hyphomicrobiales</taxon>
        <taxon>Rhizobiaceae</taxon>
        <taxon>Rhizobium/Agrobacterium group</taxon>
        <taxon>Rhizobium</taxon>
    </lineage>
</organism>